<feature type="region of interest" description="Disordered" evidence="3">
    <location>
        <begin position="83"/>
        <end position="167"/>
    </location>
</feature>
<feature type="compositionally biased region" description="Basic and acidic residues" evidence="3">
    <location>
        <begin position="86"/>
        <end position="108"/>
    </location>
</feature>
<sequence length="309" mass="34090">MRNELMRREPRASHPKALRRGGPQAVRWRFDGSKTSIWDRKGGESPDGAWSTNLDSWTSEQLKTMVFGGNNWAQVFFKQHGWTDGGKTEAKYPKDNMNDEKPKPETTHSPEAPIRSTVLSSIKKPIGTKKTGGKTGGLGVKKLTTKPNESLYDQRPEEPAPAATSLAKSKITDVPSFPSQFEYVENTAIDNNAGGAQVIEHVAPPKSLSFFAEFGVDSGFQKKLSSTSSKVQESNEARQKFSNVKSISSAQFFGENKTSSENETHRTLQRFTVSASEDLSSLTNIAGETRKKLTSIASSLIYDLQDRIL</sequence>
<dbReference type="EMBL" id="JACMSC010000016">
    <property type="protein sequence ID" value="KAG6480712.1"/>
    <property type="molecule type" value="Genomic_DNA"/>
</dbReference>
<dbReference type="PANTHER" id="PTHR45686:SF4">
    <property type="entry name" value="ADP-RIBOSYLATION FACTOR GTPASE ACTIVATING PROTEIN 3, ISOFORM H"/>
    <property type="match status" value="1"/>
</dbReference>
<evidence type="ECO:0000256" key="2">
    <source>
        <dbReference type="ARBA" id="ARBA00022833"/>
    </source>
</evidence>
<organism evidence="4 5">
    <name type="scientific">Zingiber officinale</name>
    <name type="common">Ginger</name>
    <name type="synonym">Amomum zingiber</name>
    <dbReference type="NCBI Taxonomy" id="94328"/>
    <lineage>
        <taxon>Eukaryota</taxon>
        <taxon>Viridiplantae</taxon>
        <taxon>Streptophyta</taxon>
        <taxon>Embryophyta</taxon>
        <taxon>Tracheophyta</taxon>
        <taxon>Spermatophyta</taxon>
        <taxon>Magnoliopsida</taxon>
        <taxon>Liliopsida</taxon>
        <taxon>Zingiberales</taxon>
        <taxon>Zingiberaceae</taxon>
        <taxon>Zingiber</taxon>
    </lineage>
</organism>
<dbReference type="AlphaFoldDB" id="A0A8J5F755"/>
<evidence type="ECO:0000256" key="1">
    <source>
        <dbReference type="ARBA" id="ARBA00022723"/>
    </source>
</evidence>
<reference evidence="4 5" key="1">
    <citation type="submission" date="2020-08" db="EMBL/GenBank/DDBJ databases">
        <title>Plant Genome Project.</title>
        <authorList>
            <person name="Zhang R.-G."/>
        </authorList>
    </citation>
    <scope>NUCLEOTIDE SEQUENCE [LARGE SCALE GENOMIC DNA]</scope>
    <source>
        <tissue evidence="4">Rhizome</tissue>
    </source>
</reference>
<keyword evidence="1" id="KW-0479">Metal-binding</keyword>
<gene>
    <name evidence="4" type="ORF">ZIOFF_057297</name>
</gene>
<name>A0A8J5F755_ZINOF</name>
<feature type="region of interest" description="Disordered" evidence="3">
    <location>
        <begin position="1"/>
        <end position="52"/>
    </location>
</feature>
<feature type="compositionally biased region" description="Basic and acidic residues" evidence="3">
    <location>
        <begin position="28"/>
        <end position="44"/>
    </location>
</feature>
<protein>
    <submittedName>
        <fullName evidence="4">Uncharacterized protein</fullName>
    </submittedName>
</protein>
<evidence type="ECO:0000313" key="4">
    <source>
        <dbReference type="EMBL" id="KAG6480712.1"/>
    </source>
</evidence>
<dbReference type="Gene3D" id="1.10.220.150">
    <property type="entry name" value="Arf GTPase activating protein"/>
    <property type="match status" value="1"/>
</dbReference>
<dbReference type="GO" id="GO:0046872">
    <property type="term" value="F:metal ion binding"/>
    <property type="evidence" value="ECO:0007669"/>
    <property type="project" value="UniProtKB-KW"/>
</dbReference>
<evidence type="ECO:0000256" key="3">
    <source>
        <dbReference type="SAM" id="MobiDB-lite"/>
    </source>
</evidence>
<dbReference type="InterPro" id="IPR038508">
    <property type="entry name" value="ArfGAP_dom_sf"/>
</dbReference>
<accession>A0A8J5F755</accession>
<keyword evidence="5" id="KW-1185">Reference proteome</keyword>
<dbReference type="GO" id="GO:0048205">
    <property type="term" value="P:COPI coating of Golgi vesicle"/>
    <property type="evidence" value="ECO:0007669"/>
    <property type="project" value="TreeGrafter"/>
</dbReference>
<feature type="compositionally biased region" description="Basic and acidic residues" evidence="3">
    <location>
        <begin position="1"/>
        <end position="12"/>
    </location>
</feature>
<keyword evidence="2" id="KW-0862">Zinc</keyword>
<dbReference type="GO" id="GO:0000139">
    <property type="term" value="C:Golgi membrane"/>
    <property type="evidence" value="ECO:0007669"/>
    <property type="project" value="GOC"/>
</dbReference>
<evidence type="ECO:0000313" key="5">
    <source>
        <dbReference type="Proteomes" id="UP000734854"/>
    </source>
</evidence>
<dbReference type="PANTHER" id="PTHR45686">
    <property type="entry name" value="ADP-RIBOSYLATION FACTOR GTPASE ACTIVATING PROTEIN 3, ISOFORM H-RELATED"/>
    <property type="match status" value="1"/>
</dbReference>
<proteinExistence type="predicted"/>
<comment type="caution">
    <text evidence="4">The sequence shown here is derived from an EMBL/GenBank/DDBJ whole genome shotgun (WGS) entry which is preliminary data.</text>
</comment>
<dbReference type="Proteomes" id="UP000734854">
    <property type="component" value="Unassembled WGS sequence"/>
</dbReference>